<keyword evidence="3" id="KW-1185">Reference proteome</keyword>
<organism evidence="2 3">
    <name type="scientific">Pseudozyma flocculosa</name>
    <dbReference type="NCBI Taxonomy" id="84751"/>
    <lineage>
        <taxon>Eukaryota</taxon>
        <taxon>Fungi</taxon>
        <taxon>Dikarya</taxon>
        <taxon>Basidiomycota</taxon>
        <taxon>Ustilaginomycotina</taxon>
        <taxon>Ustilaginomycetes</taxon>
        <taxon>Ustilaginales</taxon>
        <taxon>Ustilaginaceae</taxon>
        <taxon>Pseudozyma</taxon>
    </lineage>
</organism>
<feature type="region of interest" description="Disordered" evidence="1">
    <location>
        <begin position="41"/>
        <end position="65"/>
    </location>
</feature>
<accession>A0A5C3FAD6</accession>
<proteinExistence type="predicted"/>
<dbReference type="EMBL" id="OOIP01000024">
    <property type="protein sequence ID" value="SPO41076.1"/>
    <property type="molecule type" value="Genomic_DNA"/>
</dbReference>
<dbReference type="Proteomes" id="UP000323386">
    <property type="component" value="Unassembled WGS sequence"/>
</dbReference>
<reference evidence="2 3" key="1">
    <citation type="submission" date="2018-03" db="EMBL/GenBank/DDBJ databases">
        <authorList>
            <person name="Guldener U."/>
        </authorList>
    </citation>
    <scope>NUCLEOTIDE SEQUENCE [LARGE SCALE GENOMIC DNA]</scope>
    <source>
        <strain evidence="2 3">DAOM196992</strain>
    </source>
</reference>
<dbReference type="AlphaFoldDB" id="A0A5C3FAD6"/>
<protein>
    <submittedName>
        <fullName evidence="2">Uncharacterized protein</fullName>
    </submittedName>
</protein>
<evidence type="ECO:0000313" key="3">
    <source>
        <dbReference type="Proteomes" id="UP000323386"/>
    </source>
</evidence>
<evidence type="ECO:0000313" key="2">
    <source>
        <dbReference type="EMBL" id="SPO41076.1"/>
    </source>
</evidence>
<name>A0A5C3FAD6_9BASI</name>
<gene>
    <name evidence="2" type="ORF">PSFLO_06558</name>
</gene>
<sequence length="196" mass="21218">MNACPDPPAFAFVTCSLLIDHHHHHHRHRQPLRPSACLLSDRTGRVASPPPRNSPRPATNQPAAPVTPALAGFVCSIITSGVGTSAPTHFCHPTTTRHPYPPTNLDTIDRNTVLLVPSLVQLAHRTATHHGPELAQAFLLDRRTLDAPSALACARRPDDTFPPPPPPGQHAVSVFAVVDRASDDSRRSFISPETRI</sequence>
<evidence type="ECO:0000256" key="1">
    <source>
        <dbReference type="SAM" id="MobiDB-lite"/>
    </source>
</evidence>